<evidence type="ECO:0000256" key="2">
    <source>
        <dbReference type="ARBA" id="ARBA00004687"/>
    </source>
</evidence>
<keyword evidence="6 8" id="KW-1133">Transmembrane helix</keyword>
<comment type="subcellular location">
    <subcellularLocation>
        <location evidence="1">Endoplasmic reticulum membrane</location>
        <topology evidence="1">Multi-pass membrane protein</topology>
    </subcellularLocation>
</comment>
<accession>A0ABM4CGM9</accession>
<reference evidence="10" key="1">
    <citation type="submission" date="2025-08" db="UniProtKB">
        <authorList>
            <consortium name="RefSeq"/>
        </authorList>
    </citation>
    <scope>IDENTIFICATION</scope>
</reference>
<feature type="transmembrane region" description="Helical" evidence="8">
    <location>
        <begin position="180"/>
        <end position="200"/>
    </location>
</feature>
<keyword evidence="5" id="KW-0256">Endoplasmic reticulum</keyword>
<comment type="pathway">
    <text evidence="2">Glycolipid biosynthesis; glycosylphosphatidylinositol-anchor biosynthesis.</text>
</comment>
<feature type="transmembrane region" description="Helical" evidence="8">
    <location>
        <begin position="220"/>
        <end position="241"/>
    </location>
</feature>
<evidence type="ECO:0000256" key="8">
    <source>
        <dbReference type="SAM" id="Phobius"/>
    </source>
</evidence>
<gene>
    <name evidence="10" type="primary">LOC101241639</name>
</gene>
<keyword evidence="3" id="KW-0337">GPI-anchor biosynthesis</keyword>
<feature type="transmembrane region" description="Helical" evidence="8">
    <location>
        <begin position="138"/>
        <end position="159"/>
    </location>
</feature>
<feature type="transmembrane region" description="Helical" evidence="8">
    <location>
        <begin position="108"/>
        <end position="132"/>
    </location>
</feature>
<evidence type="ECO:0000256" key="4">
    <source>
        <dbReference type="ARBA" id="ARBA00022692"/>
    </source>
</evidence>
<sequence length="249" mass="28224">MQLNIIKNDSYKQCTELIYFLLFGVLIGYFRKMFENSSLKYSLSLFLYELVLLIIFFAFGISPLLPVYIGTFLKYFTSLMLLGNYLILRYLSKFNTRQVQGKINEIKLVAYSLLIFVIGAFFFHCISFFLGAPLFENFIQTLLFACLLSSLAIFPLSVVNKGKWEVMVDDLANSIDIKSCLADSLKFISCSTIIGGWLGAFPIPLDWDRDWQTWPITCTVGAIAGNLSGLWCVIFASSGLVDSIKQKIM</sequence>
<feature type="transmembrane region" description="Helical" evidence="8">
    <location>
        <begin position="41"/>
        <end position="61"/>
    </location>
</feature>
<keyword evidence="4 8" id="KW-0812">Transmembrane</keyword>
<evidence type="ECO:0000256" key="3">
    <source>
        <dbReference type="ARBA" id="ARBA00022502"/>
    </source>
</evidence>
<dbReference type="Pfam" id="PF06699">
    <property type="entry name" value="PIG-F"/>
    <property type="match status" value="1"/>
</dbReference>
<protein>
    <submittedName>
        <fullName evidence="10">Phosphatidylinositol-glycan biosynthesis class F protein isoform X4</fullName>
    </submittedName>
</protein>
<evidence type="ECO:0000256" key="5">
    <source>
        <dbReference type="ARBA" id="ARBA00022824"/>
    </source>
</evidence>
<evidence type="ECO:0000256" key="6">
    <source>
        <dbReference type="ARBA" id="ARBA00022989"/>
    </source>
</evidence>
<proteinExistence type="predicted"/>
<keyword evidence="9" id="KW-1185">Reference proteome</keyword>
<keyword evidence="7 8" id="KW-0472">Membrane</keyword>
<evidence type="ECO:0000256" key="7">
    <source>
        <dbReference type="ARBA" id="ARBA00023136"/>
    </source>
</evidence>
<evidence type="ECO:0000313" key="9">
    <source>
        <dbReference type="Proteomes" id="UP001652625"/>
    </source>
</evidence>
<organism evidence="9 10">
    <name type="scientific">Hydra vulgaris</name>
    <name type="common">Hydra</name>
    <name type="synonym">Hydra attenuata</name>
    <dbReference type="NCBI Taxonomy" id="6087"/>
    <lineage>
        <taxon>Eukaryota</taxon>
        <taxon>Metazoa</taxon>
        <taxon>Cnidaria</taxon>
        <taxon>Hydrozoa</taxon>
        <taxon>Hydroidolina</taxon>
        <taxon>Anthoathecata</taxon>
        <taxon>Aplanulata</taxon>
        <taxon>Hydridae</taxon>
        <taxon>Hydra</taxon>
    </lineage>
</organism>
<dbReference type="Proteomes" id="UP001652625">
    <property type="component" value="Chromosome 09"/>
</dbReference>
<name>A0ABM4CGM9_HYDVU</name>
<evidence type="ECO:0000256" key="1">
    <source>
        <dbReference type="ARBA" id="ARBA00004477"/>
    </source>
</evidence>
<dbReference type="GeneID" id="101241639"/>
<dbReference type="InterPro" id="IPR009580">
    <property type="entry name" value="GPI_biosynthesis_protein_Pig-F"/>
</dbReference>
<dbReference type="RefSeq" id="XP_065660873.1">
    <property type="nucleotide sequence ID" value="XM_065804801.1"/>
</dbReference>
<feature type="transmembrane region" description="Helical" evidence="8">
    <location>
        <begin position="17"/>
        <end position="34"/>
    </location>
</feature>
<evidence type="ECO:0000313" key="10">
    <source>
        <dbReference type="RefSeq" id="XP_065660873.1"/>
    </source>
</evidence>
<feature type="transmembrane region" description="Helical" evidence="8">
    <location>
        <begin position="67"/>
        <end position="87"/>
    </location>
</feature>